<reference evidence="2" key="2">
    <citation type="submission" date="2023-04" db="EMBL/GenBank/DDBJ databases">
        <authorList>
            <person name="Bruccoleri R.E."/>
            <person name="Oakeley E.J."/>
            <person name="Faust A.-M."/>
            <person name="Dessus-Babus S."/>
            <person name="Altorfer M."/>
            <person name="Burckhardt D."/>
            <person name="Oertli M."/>
            <person name="Naumann U."/>
            <person name="Petersen F."/>
            <person name="Wong J."/>
        </authorList>
    </citation>
    <scope>NUCLEOTIDE SEQUENCE</scope>
    <source>
        <strain evidence="2">GSM-AAB239-AS_SAM_17_03QT</strain>
        <tissue evidence="2">Leaf</tissue>
    </source>
</reference>
<dbReference type="EMBL" id="JANAVB010015400">
    <property type="protein sequence ID" value="KAJ6833113.1"/>
    <property type="molecule type" value="Genomic_DNA"/>
</dbReference>
<dbReference type="AlphaFoldDB" id="A0AAX6GX79"/>
<gene>
    <name evidence="2" type="ORF">M6B38_340845</name>
</gene>
<protein>
    <submittedName>
        <fullName evidence="2">Nucleolar protein 56</fullName>
    </submittedName>
</protein>
<comment type="caution">
    <text evidence="2">The sequence shown here is derived from an EMBL/GenBank/DDBJ whole genome shotgun (WGS) entry which is preliminary data.</text>
</comment>
<evidence type="ECO:0000313" key="2">
    <source>
        <dbReference type="EMBL" id="KAJ6833113.1"/>
    </source>
</evidence>
<dbReference type="Proteomes" id="UP001140949">
    <property type="component" value="Unassembled WGS sequence"/>
</dbReference>
<keyword evidence="3" id="KW-1185">Reference proteome</keyword>
<organism evidence="2 3">
    <name type="scientific">Iris pallida</name>
    <name type="common">Sweet iris</name>
    <dbReference type="NCBI Taxonomy" id="29817"/>
    <lineage>
        <taxon>Eukaryota</taxon>
        <taxon>Viridiplantae</taxon>
        <taxon>Streptophyta</taxon>
        <taxon>Embryophyta</taxon>
        <taxon>Tracheophyta</taxon>
        <taxon>Spermatophyta</taxon>
        <taxon>Magnoliopsida</taxon>
        <taxon>Liliopsida</taxon>
        <taxon>Asparagales</taxon>
        <taxon>Iridaceae</taxon>
        <taxon>Iridoideae</taxon>
        <taxon>Irideae</taxon>
        <taxon>Iris</taxon>
    </lineage>
</organism>
<reference evidence="2" key="1">
    <citation type="journal article" date="2023" name="GigaByte">
        <title>Genome assembly of the bearded iris, Iris pallida Lam.</title>
        <authorList>
            <person name="Bruccoleri R.E."/>
            <person name="Oakeley E.J."/>
            <person name="Faust A.M.E."/>
            <person name="Altorfer M."/>
            <person name="Dessus-Babus S."/>
            <person name="Burckhardt D."/>
            <person name="Oertli M."/>
            <person name="Naumann U."/>
            <person name="Petersen F."/>
            <person name="Wong J."/>
        </authorList>
    </citation>
    <scope>NUCLEOTIDE SEQUENCE</scope>
    <source>
        <strain evidence="2">GSM-AAB239-AS_SAM_17_03QT</strain>
    </source>
</reference>
<evidence type="ECO:0000256" key="1">
    <source>
        <dbReference type="SAM" id="Phobius"/>
    </source>
</evidence>
<proteinExistence type="predicted"/>
<name>A0AAX6GX79_IRIPA</name>
<feature type="transmembrane region" description="Helical" evidence="1">
    <location>
        <begin position="70"/>
        <end position="96"/>
    </location>
</feature>
<keyword evidence="1" id="KW-0472">Membrane</keyword>
<sequence length="105" mass="12359">MQNMHSKLYITIDMCLQLTICKLHVLIANMAVCILTNCLPQSCFLILILKQASSWIYFLMERFYRNYNTYACIFAFFTILIVRTVHFLLCALFTMVELPTIESSW</sequence>
<accession>A0AAX6GX79</accession>
<keyword evidence="1" id="KW-1133">Transmembrane helix</keyword>
<feature type="transmembrane region" description="Helical" evidence="1">
    <location>
        <begin position="26"/>
        <end position="49"/>
    </location>
</feature>
<evidence type="ECO:0000313" key="3">
    <source>
        <dbReference type="Proteomes" id="UP001140949"/>
    </source>
</evidence>
<keyword evidence="1" id="KW-0812">Transmembrane</keyword>